<evidence type="ECO:0000256" key="1">
    <source>
        <dbReference type="SAM" id="MobiDB-lite"/>
    </source>
</evidence>
<proteinExistence type="predicted"/>
<sequence length="350" mass="39921">MLQPRISSRISRTLLSSPPTYLRQHNCIRFPRFPHLRTLTTAPILRIPAQDSPPSKPAPSTQQKPPSAPDEEPTEFIPKPLGRPIGFPTAPKSGENLGIRQKKTYTGTMKEKNLEKRKDIVEAWGQNYFRDYKNIRKYRSGKTFIANPRIFKKELSLYFPNLHGETLAEATADTTDVLKGRVSVVQLYSSQWGEAQVQTFTGKKENPELHALLKEDGNEAVQIVDVNVEENVMKRWIIALFQWRLRRQRNKEDWGKYFVVRKGVSQRIRETIGALNGRVGYVYLLDEDCRIRWAGSANAEGTEMDDLTKGVRRLVQEYNDTKAGKRKGTQRPVESVNQELDTQAVNAGAS</sequence>
<evidence type="ECO:0000313" key="2">
    <source>
        <dbReference type="EMBL" id="KAH7114209.1"/>
    </source>
</evidence>
<dbReference type="EMBL" id="JAGMWT010000017">
    <property type="protein sequence ID" value="KAH7114209.1"/>
    <property type="molecule type" value="Genomic_DNA"/>
</dbReference>
<dbReference type="PANTHER" id="PTHR28106">
    <property type="entry name" value="MITOCHONDRIAL ATPASE COMPLEX SUBUNIT ATP10"/>
    <property type="match status" value="1"/>
</dbReference>
<keyword evidence="3" id="KW-1185">Reference proteome</keyword>
<dbReference type="PANTHER" id="PTHR28106:SF1">
    <property type="entry name" value="MITOCHONDRIAL ATPASE COMPLEX SUBUNIT ATP10"/>
    <property type="match status" value="1"/>
</dbReference>
<feature type="region of interest" description="Disordered" evidence="1">
    <location>
        <begin position="320"/>
        <end position="350"/>
    </location>
</feature>
<evidence type="ECO:0000313" key="3">
    <source>
        <dbReference type="Proteomes" id="UP000700596"/>
    </source>
</evidence>
<protein>
    <submittedName>
        <fullName evidence="2">ATP10 protein-domain-containing protein</fullName>
    </submittedName>
</protein>
<dbReference type="Proteomes" id="UP000700596">
    <property type="component" value="Unassembled WGS sequence"/>
</dbReference>
<name>A0A9P9D899_9PLEO</name>
<dbReference type="OrthoDB" id="17089at2759"/>
<dbReference type="GO" id="GO:0033615">
    <property type="term" value="P:mitochondrial proton-transporting ATP synthase complex assembly"/>
    <property type="evidence" value="ECO:0007669"/>
    <property type="project" value="TreeGrafter"/>
</dbReference>
<accession>A0A9P9D899</accession>
<dbReference type="InterPro" id="IPR007849">
    <property type="entry name" value="ATP10"/>
</dbReference>
<dbReference type="Pfam" id="PF05176">
    <property type="entry name" value="ATP-synt_10"/>
    <property type="match status" value="1"/>
</dbReference>
<gene>
    <name evidence="2" type="ORF">B0J11DRAFT_540392</name>
</gene>
<dbReference type="GO" id="GO:0005743">
    <property type="term" value="C:mitochondrial inner membrane"/>
    <property type="evidence" value="ECO:0007669"/>
    <property type="project" value="TreeGrafter"/>
</dbReference>
<feature type="region of interest" description="Disordered" evidence="1">
    <location>
        <begin position="47"/>
        <end position="97"/>
    </location>
</feature>
<comment type="caution">
    <text evidence="2">The sequence shown here is derived from an EMBL/GenBank/DDBJ whole genome shotgun (WGS) entry which is preliminary data.</text>
</comment>
<dbReference type="AlphaFoldDB" id="A0A9P9D899"/>
<feature type="compositionally biased region" description="Polar residues" evidence="1">
    <location>
        <begin position="335"/>
        <end position="350"/>
    </location>
</feature>
<organism evidence="2 3">
    <name type="scientific">Dendryphion nanum</name>
    <dbReference type="NCBI Taxonomy" id="256645"/>
    <lineage>
        <taxon>Eukaryota</taxon>
        <taxon>Fungi</taxon>
        <taxon>Dikarya</taxon>
        <taxon>Ascomycota</taxon>
        <taxon>Pezizomycotina</taxon>
        <taxon>Dothideomycetes</taxon>
        <taxon>Pleosporomycetidae</taxon>
        <taxon>Pleosporales</taxon>
        <taxon>Torulaceae</taxon>
        <taxon>Dendryphion</taxon>
    </lineage>
</organism>
<reference evidence="2" key="1">
    <citation type="journal article" date="2021" name="Nat. Commun.">
        <title>Genetic determinants of endophytism in the Arabidopsis root mycobiome.</title>
        <authorList>
            <person name="Mesny F."/>
            <person name="Miyauchi S."/>
            <person name="Thiergart T."/>
            <person name="Pickel B."/>
            <person name="Atanasova L."/>
            <person name="Karlsson M."/>
            <person name="Huettel B."/>
            <person name="Barry K.W."/>
            <person name="Haridas S."/>
            <person name="Chen C."/>
            <person name="Bauer D."/>
            <person name="Andreopoulos W."/>
            <person name="Pangilinan J."/>
            <person name="LaButti K."/>
            <person name="Riley R."/>
            <person name="Lipzen A."/>
            <person name="Clum A."/>
            <person name="Drula E."/>
            <person name="Henrissat B."/>
            <person name="Kohler A."/>
            <person name="Grigoriev I.V."/>
            <person name="Martin F.M."/>
            <person name="Hacquard S."/>
        </authorList>
    </citation>
    <scope>NUCLEOTIDE SEQUENCE</scope>
    <source>
        <strain evidence="2">MPI-CAGE-CH-0243</strain>
    </source>
</reference>